<reference evidence="2" key="2">
    <citation type="submission" date="2018-05" db="EMBL/GenBank/DDBJ databases">
        <title>OgluRS3 (Oryza glumaepatula Reference Sequence Version 3).</title>
        <authorList>
            <person name="Zhang J."/>
            <person name="Kudrna D."/>
            <person name="Lee S."/>
            <person name="Talag J."/>
            <person name="Welchert J."/>
            <person name="Wing R.A."/>
        </authorList>
    </citation>
    <scope>NUCLEOTIDE SEQUENCE [LARGE SCALE GENOMIC DNA]</scope>
</reference>
<name>A0A0E0BNF9_9ORYZ</name>
<dbReference type="EnsemblPlants" id="OGLUM12G02330.1">
    <property type="protein sequence ID" value="OGLUM12G02330.1"/>
    <property type="gene ID" value="OGLUM12G02330"/>
</dbReference>
<dbReference type="Gramene" id="OGLUM12G02330.1">
    <property type="protein sequence ID" value="OGLUM12G02330.1"/>
    <property type="gene ID" value="OGLUM12G02330"/>
</dbReference>
<proteinExistence type="predicted"/>
<evidence type="ECO:0008006" key="4">
    <source>
        <dbReference type="Google" id="ProtNLM"/>
    </source>
</evidence>
<feature type="region of interest" description="Disordered" evidence="1">
    <location>
        <begin position="1"/>
        <end position="88"/>
    </location>
</feature>
<reference evidence="2" key="1">
    <citation type="submission" date="2015-04" db="UniProtKB">
        <authorList>
            <consortium name="EnsemblPlants"/>
        </authorList>
    </citation>
    <scope>IDENTIFICATION</scope>
</reference>
<dbReference type="Proteomes" id="UP000026961">
    <property type="component" value="Chromosome 12"/>
</dbReference>
<evidence type="ECO:0000256" key="1">
    <source>
        <dbReference type="SAM" id="MobiDB-lite"/>
    </source>
</evidence>
<evidence type="ECO:0000313" key="3">
    <source>
        <dbReference type="Proteomes" id="UP000026961"/>
    </source>
</evidence>
<feature type="compositionally biased region" description="Basic and acidic residues" evidence="1">
    <location>
        <begin position="16"/>
        <end position="26"/>
    </location>
</feature>
<dbReference type="AlphaFoldDB" id="A0A0E0BNF9"/>
<organism evidence="2">
    <name type="scientific">Oryza glumipatula</name>
    <dbReference type="NCBI Taxonomy" id="40148"/>
    <lineage>
        <taxon>Eukaryota</taxon>
        <taxon>Viridiplantae</taxon>
        <taxon>Streptophyta</taxon>
        <taxon>Embryophyta</taxon>
        <taxon>Tracheophyta</taxon>
        <taxon>Spermatophyta</taxon>
        <taxon>Magnoliopsida</taxon>
        <taxon>Liliopsida</taxon>
        <taxon>Poales</taxon>
        <taxon>Poaceae</taxon>
        <taxon>BOP clade</taxon>
        <taxon>Oryzoideae</taxon>
        <taxon>Oryzeae</taxon>
        <taxon>Oryzinae</taxon>
        <taxon>Oryza</taxon>
    </lineage>
</organism>
<sequence length="88" mass="9381">MADGRQGRSNGDVTEEMGRCGSDDGWMRTSARAMKVDGEAAKEEEEEEASWTWMDTGDSVEDGAVKEVAREDAEAASPSPSPAPSATR</sequence>
<evidence type="ECO:0000313" key="2">
    <source>
        <dbReference type="EnsemblPlants" id="OGLUM12G02330.1"/>
    </source>
</evidence>
<accession>A0A0E0BNF9</accession>
<feature type="compositionally biased region" description="Basic and acidic residues" evidence="1">
    <location>
        <begin position="63"/>
        <end position="73"/>
    </location>
</feature>
<dbReference type="HOGENOM" id="CLU_2472697_0_0_1"/>
<keyword evidence="3" id="KW-1185">Reference proteome</keyword>
<protein>
    <recommendedName>
        <fullName evidence="4">DUF834 domain-containing protein</fullName>
    </recommendedName>
</protein>
<feature type="compositionally biased region" description="Pro residues" evidence="1">
    <location>
        <begin position="79"/>
        <end position="88"/>
    </location>
</feature>